<feature type="compositionally biased region" description="Gly residues" evidence="1">
    <location>
        <begin position="250"/>
        <end position="260"/>
    </location>
</feature>
<sequence>MDRRERQDDPVEAMRTALDGRQAALWTALPGIVESFDPDAETVSVQPAISGTVQDEAGRSRSVNLPLLVDVPVVFPAGGGFTLTYPIRKGDECLVIFASRCIDAWWQNGGIGRPLETRMHDLSDGFAFVGPRSQVRRLAPGVDADNVQLRTDDGKAHVTMMPDYTIRAQNPAAKVELTPAGEVSAEANVQITLKAPSLTIEANAINMSGTGGGSAAFNMVGDINQDGSHTSTGDQVAGGISQMHHTHPGDSGGTTGEPNA</sequence>
<evidence type="ECO:0000313" key="4">
    <source>
        <dbReference type="Proteomes" id="UP000503820"/>
    </source>
</evidence>
<gene>
    <name evidence="3" type="ORF">DSM19430T_26910</name>
</gene>
<dbReference type="AlphaFoldDB" id="A0A7J0BWB6"/>
<evidence type="ECO:0000313" key="3">
    <source>
        <dbReference type="EMBL" id="GFM38007.1"/>
    </source>
</evidence>
<feature type="region of interest" description="Disordered" evidence="1">
    <location>
        <begin position="225"/>
        <end position="260"/>
    </location>
</feature>
<dbReference type="InterPro" id="IPR037026">
    <property type="entry name" value="Vgr_OB-fold_dom_sf"/>
</dbReference>
<dbReference type="Gene3D" id="2.40.50.230">
    <property type="entry name" value="Gp5 N-terminal domain"/>
    <property type="match status" value="1"/>
</dbReference>
<dbReference type="RefSeq" id="WP_174410616.1">
    <property type="nucleotide sequence ID" value="NZ_BLVP01000010.1"/>
</dbReference>
<proteinExistence type="predicted"/>
<evidence type="ECO:0000259" key="2">
    <source>
        <dbReference type="Pfam" id="PF18352"/>
    </source>
</evidence>
<protein>
    <recommendedName>
        <fullName evidence="2">Phage protein Gp138 N-terminal domain-containing protein</fullName>
    </recommendedName>
</protein>
<dbReference type="Pfam" id="PF18352">
    <property type="entry name" value="Gp138_N"/>
    <property type="match status" value="1"/>
</dbReference>
<evidence type="ECO:0000256" key="1">
    <source>
        <dbReference type="SAM" id="MobiDB-lite"/>
    </source>
</evidence>
<organism evidence="3 4">
    <name type="scientific">Desulfovibrio psychrotolerans</name>
    <dbReference type="NCBI Taxonomy" id="415242"/>
    <lineage>
        <taxon>Bacteria</taxon>
        <taxon>Pseudomonadati</taxon>
        <taxon>Thermodesulfobacteriota</taxon>
        <taxon>Desulfovibrionia</taxon>
        <taxon>Desulfovibrionales</taxon>
        <taxon>Desulfovibrionaceae</taxon>
        <taxon>Desulfovibrio</taxon>
    </lineage>
</organism>
<reference evidence="3 4" key="1">
    <citation type="submission" date="2020-05" db="EMBL/GenBank/DDBJ databases">
        <title>Draft genome sequence of Desulfovibrio psychrotolerans JS1T.</title>
        <authorList>
            <person name="Ueno A."/>
            <person name="Tamazawa S."/>
            <person name="Tamamura S."/>
            <person name="Murakami T."/>
            <person name="Kiyama T."/>
            <person name="Inomata H."/>
            <person name="Amano Y."/>
            <person name="Miyakawa K."/>
            <person name="Tamaki H."/>
            <person name="Naganuma T."/>
            <person name="Kaneko K."/>
        </authorList>
    </citation>
    <scope>NUCLEOTIDE SEQUENCE [LARGE SCALE GENOMIC DNA]</scope>
    <source>
        <strain evidence="3 4">JS1</strain>
    </source>
</reference>
<name>A0A7J0BWB6_9BACT</name>
<feature type="domain" description="Phage protein Gp138 N-terminal" evidence="2">
    <location>
        <begin position="29"/>
        <end position="130"/>
    </location>
</feature>
<dbReference type="InterPro" id="IPR041599">
    <property type="entry name" value="Gp138_N"/>
</dbReference>
<comment type="caution">
    <text evidence="3">The sequence shown here is derived from an EMBL/GenBank/DDBJ whole genome shotgun (WGS) entry which is preliminary data.</text>
</comment>
<feature type="compositionally biased region" description="Polar residues" evidence="1">
    <location>
        <begin position="225"/>
        <end position="234"/>
    </location>
</feature>
<dbReference type="Proteomes" id="UP000503820">
    <property type="component" value="Unassembled WGS sequence"/>
</dbReference>
<dbReference type="EMBL" id="BLVP01000010">
    <property type="protein sequence ID" value="GFM38007.1"/>
    <property type="molecule type" value="Genomic_DNA"/>
</dbReference>
<keyword evidence="4" id="KW-1185">Reference proteome</keyword>
<accession>A0A7J0BWB6</accession>